<evidence type="ECO:0000256" key="9">
    <source>
        <dbReference type="ARBA" id="ARBA00023180"/>
    </source>
</evidence>
<dbReference type="OrthoDB" id="410058at2759"/>
<gene>
    <name evidence="14" type="primary">WDR19_4</name>
    <name evidence="14" type="ORF">FOZ60_014314</name>
</gene>
<dbReference type="GO" id="GO:0005789">
    <property type="term" value="C:endoplasmic reticulum membrane"/>
    <property type="evidence" value="ECO:0007669"/>
    <property type="project" value="UniProtKB-SubCell"/>
</dbReference>
<evidence type="ECO:0000256" key="5">
    <source>
        <dbReference type="ARBA" id="ARBA00022824"/>
    </source>
</evidence>
<keyword evidence="4" id="KW-0378">Hydrolase</keyword>
<organism evidence="14 15">
    <name type="scientific">Perkinsus olseni</name>
    <name type="common">Perkinsus atlanticus</name>
    <dbReference type="NCBI Taxonomy" id="32597"/>
    <lineage>
        <taxon>Eukaryota</taxon>
        <taxon>Sar</taxon>
        <taxon>Alveolata</taxon>
        <taxon>Perkinsozoa</taxon>
        <taxon>Perkinsea</taxon>
        <taxon>Perkinsida</taxon>
        <taxon>Perkinsidae</taxon>
        <taxon>Perkinsus</taxon>
    </lineage>
</organism>
<keyword evidence="3 12" id="KW-0812">Transmembrane</keyword>
<keyword evidence="10" id="KW-0326">Glycosidase</keyword>
<keyword evidence="6" id="KW-0735">Signal-anchor</keyword>
<evidence type="ECO:0000313" key="15">
    <source>
        <dbReference type="Proteomes" id="UP000541610"/>
    </source>
</evidence>
<comment type="similarity">
    <text evidence="2">Belongs to the glycosyl hydrolase 63 family.</text>
</comment>
<dbReference type="GO" id="GO:0009311">
    <property type="term" value="P:oligosaccharide metabolic process"/>
    <property type="evidence" value="ECO:0007669"/>
    <property type="project" value="InterPro"/>
</dbReference>
<dbReference type="CDD" id="cd10909">
    <property type="entry name" value="ChtBD1_GH18_2"/>
    <property type="match status" value="1"/>
</dbReference>
<comment type="caution">
    <text evidence="14">The sequence shown here is derived from an EMBL/GenBank/DDBJ whole genome shotgun (WGS) entry which is preliminary data.</text>
</comment>
<evidence type="ECO:0000256" key="10">
    <source>
        <dbReference type="ARBA" id="ARBA00023295"/>
    </source>
</evidence>
<sequence length="760" mass="85653">MFILPRFYLIFKYPYLHVTASSTRRCRRGRVLEVVFVMSREGHRRAGVRVPLWVRILLCIGMGIIIILSRVKLVSFPEHESIHSAPLVGVNVNSLFTDEYLSGRAWGTYIPQLLFALTPGHSQWEGDDPRRAPVVGLLWSDVNGKNLRYECEVPEKSRVTFRYAEHCHSSGKFVAEDAKLRSSISASWRVRSGAIDVNAQVVNRYVNRTVKFYFYVDDVEGSLGDYRISGLEKATQHQLKWPSAEKFNVAELIQLRKRKIRKNGKILPGFDLVDGGEDCEDQSCLSLWVVEVAENATLRVRLESDKIIGSNDADDDDGYDAAVRRLWPNLKGEMYHAVASVVGGVSDTRGELVVKDGPPVNRSLISMVPSRSFFPRGFLWDEGFHLLLMEEWDPTRALQDRTIANPPALLLTIRSIIAESKGIFDTVESVGSILRTLVAPHLDGWYDFLDKTQASPFSTSSTRCPRWTGRTAAHNLASGLDDYPRGVLVDEGLECHVDLTSWMVLFADTMVKINSTAVGVRPTRFWQGERERLQSLLRTKMVNEKGMFSDPYRQANSCEKRKGKAGSLLSRPPWVGRGMAGQCSPMNGIECDPYSDAPCCSPSGWCGGSRDHCECEGCIRYLPLEERMKKDKAFGRKYTISAAPVHSPHVGYVTIFPLLLGLLDPVKDRQIILTTIDVINKELMTPYGLASLSKSDPLYRMGEDYWRGKIWGNINLLAIGALRHYGSVMDDSTITETADSIRKRIHEDCRGWVQEEEEYL</sequence>
<dbReference type="InterPro" id="IPR004888">
    <property type="entry name" value="Glycoside_hydrolase_63"/>
</dbReference>
<feature type="domain" description="Glycosyl hydrolase family 63 C-terminal" evidence="13">
    <location>
        <begin position="646"/>
        <end position="743"/>
    </location>
</feature>
<reference evidence="14 15" key="1">
    <citation type="submission" date="2020-04" db="EMBL/GenBank/DDBJ databases">
        <title>Perkinsus olseni comparative genomics.</title>
        <authorList>
            <person name="Bogema D.R."/>
        </authorList>
    </citation>
    <scope>NUCLEOTIDE SEQUENCE [LARGE SCALE GENOMIC DNA]</scope>
    <source>
        <strain evidence="14">00978-12</strain>
    </source>
</reference>
<evidence type="ECO:0000256" key="8">
    <source>
        <dbReference type="ARBA" id="ARBA00023136"/>
    </source>
</evidence>
<evidence type="ECO:0000256" key="1">
    <source>
        <dbReference type="ARBA" id="ARBA00004648"/>
    </source>
</evidence>
<keyword evidence="8 12" id="KW-0472">Membrane</keyword>
<keyword evidence="7 12" id="KW-1133">Transmembrane helix</keyword>
<dbReference type="PANTHER" id="PTHR10412">
    <property type="entry name" value="MANNOSYL-OLIGOSACCHARIDE GLUCOSIDASE"/>
    <property type="match status" value="1"/>
</dbReference>
<feature type="domain" description="Glycosyl hydrolase family 63 C-terminal" evidence="13">
    <location>
        <begin position="398"/>
        <end position="517"/>
    </location>
</feature>
<evidence type="ECO:0000256" key="6">
    <source>
        <dbReference type="ARBA" id="ARBA00022968"/>
    </source>
</evidence>
<evidence type="ECO:0000259" key="13">
    <source>
        <dbReference type="Pfam" id="PF03200"/>
    </source>
</evidence>
<evidence type="ECO:0000256" key="3">
    <source>
        <dbReference type="ARBA" id="ARBA00022692"/>
    </source>
</evidence>
<evidence type="ECO:0000256" key="2">
    <source>
        <dbReference type="ARBA" id="ARBA00010833"/>
    </source>
</evidence>
<dbReference type="EC" id="3.2.1.106" evidence="11"/>
<accession>A0A7J6P7B2</accession>
<evidence type="ECO:0000256" key="12">
    <source>
        <dbReference type="SAM" id="Phobius"/>
    </source>
</evidence>
<keyword evidence="9" id="KW-0325">Glycoprotein</keyword>
<dbReference type="Pfam" id="PF03200">
    <property type="entry name" value="Glyco_hydro_63"/>
    <property type="match status" value="3"/>
</dbReference>
<evidence type="ECO:0000256" key="11">
    <source>
        <dbReference type="ARBA" id="ARBA00038888"/>
    </source>
</evidence>
<dbReference type="SUPFAM" id="SSF48208">
    <property type="entry name" value="Six-hairpin glycosidases"/>
    <property type="match status" value="1"/>
</dbReference>
<dbReference type="Gene3D" id="1.50.10.10">
    <property type="match status" value="1"/>
</dbReference>
<proteinExistence type="inferred from homology"/>
<name>A0A7J6P7B2_PEROL</name>
<dbReference type="InterPro" id="IPR031335">
    <property type="entry name" value="Glyco_hydro_63_C"/>
</dbReference>
<keyword evidence="5" id="KW-0256">Endoplasmic reticulum</keyword>
<feature type="domain" description="Glycosyl hydrolase family 63 C-terminal" evidence="13">
    <location>
        <begin position="361"/>
        <end position="395"/>
    </location>
</feature>
<dbReference type="GO" id="GO:0006487">
    <property type="term" value="P:protein N-linked glycosylation"/>
    <property type="evidence" value="ECO:0007669"/>
    <property type="project" value="TreeGrafter"/>
</dbReference>
<evidence type="ECO:0000313" key="14">
    <source>
        <dbReference type="EMBL" id="KAF4691989.1"/>
    </source>
</evidence>
<evidence type="ECO:0000256" key="4">
    <source>
        <dbReference type="ARBA" id="ARBA00022801"/>
    </source>
</evidence>
<feature type="transmembrane region" description="Helical" evidence="12">
    <location>
        <begin position="52"/>
        <end position="71"/>
    </location>
</feature>
<dbReference type="GO" id="GO:0004573">
    <property type="term" value="F:Glc3Man9GlcNAc2 oligosaccharide glucosidase activity"/>
    <property type="evidence" value="ECO:0007669"/>
    <property type="project" value="UniProtKB-EC"/>
</dbReference>
<dbReference type="AlphaFoldDB" id="A0A7J6P7B2"/>
<evidence type="ECO:0000256" key="7">
    <source>
        <dbReference type="ARBA" id="ARBA00022989"/>
    </source>
</evidence>
<dbReference type="Proteomes" id="UP000541610">
    <property type="component" value="Unassembled WGS sequence"/>
</dbReference>
<protein>
    <recommendedName>
        <fullName evidence="11">mannosyl-oligosaccharide glucosidase</fullName>
        <ecNumber evidence="11">3.2.1.106</ecNumber>
    </recommendedName>
</protein>
<dbReference type="InterPro" id="IPR012341">
    <property type="entry name" value="6hp_glycosidase-like_sf"/>
</dbReference>
<dbReference type="PANTHER" id="PTHR10412:SF11">
    <property type="entry name" value="MANNOSYL-OLIGOSACCHARIDE GLUCOSIDASE"/>
    <property type="match status" value="1"/>
</dbReference>
<dbReference type="InterPro" id="IPR008928">
    <property type="entry name" value="6-hairpin_glycosidase_sf"/>
</dbReference>
<comment type="subcellular location">
    <subcellularLocation>
        <location evidence="1">Endoplasmic reticulum membrane</location>
        <topology evidence="1">Single-pass type II membrane protein</topology>
    </subcellularLocation>
</comment>
<dbReference type="EMBL" id="JABANP010000067">
    <property type="protein sequence ID" value="KAF4691989.1"/>
    <property type="molecule type" value="Genomic_DNA"/>
</dbReference>